<organism evidence="1 2">
    <name type="scientific">Polarella glacialis</name>
    <name type="common">Dinoflagellate</name>
    <dbReference type="NCBI Taxonomy" id="89957"/>
    <lineage>
        <taxon>Eukaryota</taxon>
        <taxon>Sar</taxon>
        <taxon>Alveolata</taxon>
        <taxon>Dinophyceae</taxon>
        <taxon>Suessiales</taxon>
        <taxon>Suessiaceae</taxon>
        <taxon>Polarella</taxon>
    </lineage>
</organism>
<sequence>AEQLLKEGDGDAEGCASFVKEVMPKLRSVGGRAHIPSTKDGWHVINLSDIGLNIFMRRKELIEVCFSVDIPNTTWEQMLAMNWEPDLSSQWLPFGPEVTSEKSKSSSSLMMHVAAKITMLPGSREVYVHRHVVDCFSNKSVVPGRQGLLIVERSPDNWKTGGRYMGEFDVKPPSGS</sequence>
<dbReference type="EMBL" id="CAJNNV010029005">
    <property type="protein sequence ID" value="CAE8626666.1"/>
    <property type="molecule type" value="Genomic_DNA"/>
</dbReference>
<name>A0A813GHN2_POLGL</name>
<proteinExistence type="predicted"/>
<gene>
    <name evidence="1" type="ORF">PGLA1383_LOCUS43573</name>
</gene>
<keyword evidence="2" id="KW-1185">Reference proteome</keyword>
<comment type="caution">
    <text evidence="1">The sequence shown here is derived from an EMBL/GenBank/DDBJ whole genome shotgun (WGS) entry which is preliminary data.</text>
</comment>
<reference evidence="1" key="1">
    <citation type="submission" date="2021-02" db="EMBL/GenBank/DDBJ databases">
        <authorList>
            <person name="Dougan E. K."/>
            <person name="Rhodes N."/>
            <person name="Thang M."/>
            <person name="Chan C."/>
        </authorList>
    </citation>
    <scope>NUCLEOTIDE SEQUENCE</scope>
</reference>
<dbReference type="Proteomes" id="UP000654075">
    <property type="component" value="Unassembled WGS sequence"/>
</dbReference>
<dbReference type="OrthoDB" id="477133at2759"/>
<evidence type="ECO:0000313" key="1">
    <source>
        <dbReference type="EMBL" id="CAE8626666.1"/>
    </source>
</evidence>
<accession>A0A813GHN2</accession>
<protein>
    <submittedName>
        <fullName evidence="1">Uncharacterized protein</fullName>
    </submittedName>
</protein>
<feature type="non-terminal residue" evidence="1">
    <location>
        <position position="1"/>
    </location>
</feature>
<evidence type="ECO:0000313" key="2">
    <source>
        <dbReference type="Proteomes" id="UP000654075"/>
    </source>
</evidence>
<dbReference type="AlphaFoldDB" id="A0A813GHN2"/>
<feature type="non-terminal residue" evidence="1">
    <location>
        <position position="176"/>
    </location>
</feature>